<evidence type="ECO:0000313" key="1">
    <source>
        <dbReference type="EMBL" id="UUZ44949.1"/>
    </source>
</evidence>
<name>A0AC61U4I8_9MICO</name>
<proteinExistence type="predicted"/>
<evidence type="ECO:0000313" key="2">
    <source>
        <dbReference type="Proteomes" id="UP001059663"/>
    </source>
</evidence>
<reference evidence="1" key="1">
    <citation type="submission" date="2021-11" db="EMBL/GenBank/DDBJ databases">
        <title>Study of the species diversity of bacterial strains isolated from a unique natural object - Shulgan-Tash cave (Bashkiria).</title>
        <authorList>
            <person name="Sazanova A.L."/>
            <person name="Chirak E.R."/>
            <person name="Safronova V.I."/>
        </authorList>
    </citation>
    <scope>NUCLEOTIDE SEQUENCE</scope>
    <source>
        <strain evidence="1">P1</strain>
    </source>
</reference>
<gene>
    <name evidence="1" type="ORF">LP422_00710</name>
</gene>
<dbReference type="Proteomes" id="UP001059663">
    <property type="component" value="Chromosome"/>
</dbReference>
<dbReference type="EMBL" id="CP087977">
    <property type="protein sequence ID" value="UUZ44949.1"/>
    <property type="molecule type" value="Genomic_DNA"/>
</dbReference>
<organism evidence="1 2">
    <name type="scientific">Janibacter limosus</name>
    <dbReference type="NCBI Taxonomy" id="53458"/>
    <lineage>
        <taxon>Bacteria</taxon>
        <taxon>Bacillati</taxon>
        <taxon>Actinomycetota</taxon>
        <taxon>Actinomycetes</taxon>
        <taxon>Micrococcales</taxon>
        <taxon>Intrasporangiaceae</taxon>
        <taxon>Janibacter</taxon>
    </lineage>
</organism>
<sequence>MTSSGEASAHTPLRWRSTRVGLKTKKVAATVPGETAPIGAEREAK</sequence>
<protein>
    <submittedName>
        <fullName evidence="1">Uncharacterized protein</fullName>
    </submittedName>
</protein>
<accession>A0AC61U4I8</accession>